<evidence type="ECO:0000256" key="1">
    <source>
        <dbReference type="SAM" id="MobiDB-lite"/>
    </source>
</evidence>
<sequence>MGSGRRARAADRSGRDGRRAAGRGAAERAGPAGCGAAGGRPVSALTEAPATVVTSEGVYDMPADVYHADPVPAGSISSSGARKLLATCPARYRYEADNPPKPTKAMELGTAAHKLVLGIGPELHRMSYDTYRSGAAQAERDAAYDRGAVPLKPDEYDQVEEMAAAIREHELASVLLGGTGEAERALFWKDGPTKVWRRALLDWLPPKGPDGRLYLADYKTADSAHPDAISKSLINFGYHMQGAWYEDAVRALGLSDAVPYFLVVQEKTAPYIVSVVQLTQIALDAGRHENRKALRLFARCQKAGHWPPYIESVAQVGLPGWAENRFLQEVTS</sequence>
<feature type="region of interest" description="Disordered" evidence="1">
    <location>
        <begin position="1"/>
        <end position="41"/>
    </location>
</feature>
<dbReference type="Pfam" id="PF12684">
    <property type="entry name" value="DUF3799"/>
    <property type="match status" value="1"/>
</dbReference>
<comment type="caution">
    <text evidence="3">The sequence shown here is derived from an EMBL/GenBank/DDBJ whole genome shotgun (WGS) entry which is preliminary data.</text>
</comment>
<gene>
    <name evidence="3" type="ORF">GNZ18_33615</name>
</gene>
<dbReference type="InterPro" id="IPR024432">
    <property type="entry name" value="Put_RecE_PDDEXK-like_dom"/>
</dbReference>
<feature type="domain" description="Putative exodeoxyribonuclease 8 PDDEXK-like" evidence="2">
    <location>
        <begin position="82"/>
        <end position="312"/>
    </location>
</feature>
<protein>
    <recommendedName>
        <fullName evidence="2">Putative exodeoxyribonuclease 8 PDDEXK-like domain-containing protein</fullName>
    </recommendedName>
</protein>
<keyword evidence="4" id="KW-1185">Reference proteome</keyword>
<dbReference type="AlphaFoldDB" id="A0A7K1LBD0"/>
<reference evidence="3 4" key="1">
    <citation type="submission" date="2019-11" db="EMBL/GenBank/DDBJ databases">
        <authorList>
            <person name="Cao P."/>
        </authorList>
    </citation>
    <scope>NUCLEOTIDE SEQUENCE [LARGE SCALE GENOMIC DNA]</scope>
    <source>
        <strain evidence="3 4">NEAU-AAG5</strain>
    </source>
</reference>
<dbReference type="EMBL" id="WOFH01000014">
    <property type="protein sequence ID" value="MUN41495.1"/>
    <property type="molecule type" value="Genomic_DNA"/>
</dbReference>
<dbReference type="Proteomes" id="UP000432015">
    <property type="component" value="Unassembled WGS sequence"/>
</dbReference>
<proteinExistence type="predicted"/>
<name>A0A7K1LBD0_9ACTN</name>
<organism evidence="3 4">
    <name type="scientific">Actinomadura litoris</name>
    <dbReference type="NCBI Taxonomy" id="2678616"/>
    <lineage>
        <taxon>Bacteria</taxon>
        <taxon>Bacillati</taxon>
        <taxon>Actinomycetota</taxon>
        <taxon>Actinomycetes</taxon>
        <taxon>Streptosporangiales</taxon>
        <taxon>Thermomonosporaceae</taxon>
        <taxon>Actinomadura</taxon>
    </lineage>
</organism>
<evidence type="ECO:0000259" key="2">
    <source>
        <dbReference type="Pfam" id="PF12684"/>
    </source>
</evidence>
<feature type="compositionally biased region" description="Low complexity" evidence="1">
    <location>
        <begin position="22"/>
        <end position="31"/>
    </location>
</feature>
<evidence type="ECO:0000313" key="3">
    <source>
        <dbReference type="EMBL" id="MUN41495.1"/>
    </source>
</evidence>
<dbReference type="Gene3D" id="3.90.320.10">
    <property type="match status" value="1"/>
</dbReference>
<feature type="compositionally biased region" description="Basic and acidic residues" evidence="1">
    <location>
        <begin position="8"/>
        <end position="19"/>
    </location>
</feature>
<evidence type="ECO:0000313" key="4">
    <source>
        <dbReference type="Proteomes" id="UP000432015"/>
    </source>
</evidence>
<dbReference type="InterPro" id="IPR011604">
    <property type="entry name" value="PDDEXK-like_dom_sf"/>
</dbReference>
<accession>A0A7K1LBD0</accession>